<evidence type="ECO:0000256" key="1">
    <source>
        <dbReference type="ARBA" id="ARBA00004141"/>
    </source>
</evidence>
<dbReference type="PANTHER" id="PTHR21716">
    <property type="entry name" value="TRANSMEMBRANE PROTEIN"/>
    <property type="match status" value="1"/>
</dbReference>
<dbReference type="OrthoDB" id="9799225at2"/>
<evidence type="ECO:0000256" key="5">
    <source>
        <dbReference type="ARBA" id="ARBA00023136"/>
    </source>
</evidence>
<gene>
    <name evidence="7" type="ORF">HYN04_13275</name>
</gene>
<dbReference type="EMBL" id="CP029479">
    <property type="protein sequence ID" value="AWM78642.1"/>
    <property type="molecule type" value="Genomic_DNA"/>
</dbReference>
<dbReference type="GO" id="GO:0055085">
    <property type="term" value="P:transmembrane transport"/>
    <property type="evidence" value="ECO:0007669"/>
    <property type="project" value="TreeGrafter"/>
</dbReference>
<dbReference type="KEGG" id="phb:HYN04_13275"/>
<comment type="subcellular location">
    <subcellularLocation>
        <location evidence="1">Membrane</location>
        <topology evidence="1">Multi-pass membrane protein</topology>
    </subcellularLocation>
</comment>
<evidence type="ECO:0000256" key="3">
    <source>
        <dbReference type="ARBA" id="ARBA00022692"/>
    </source>
</evidence>
<sequence length="372" mass="39259">MGKVSPNEPSFAPALAPAPVPGRGLERACLVILAVIAAAAAAKSISGVIAPFAMALFLAVVIQSFANSLERLLGRLLPGGRRFGMPAALVITAILFVGLLVLTIDNASAFAGKLASYAPRLNELIARLAGAAKTAAVPTLDDLLLQLNPGAYLASAAGVVRNLAADTVLILIYLGFIIASGRGLERKVLNLSTERGERRAVVTAYRSILGSVEQYLWVQTVTGLMIAAASWAAMTFVGLEGATFLSVLIFLACYIPILGAALGVVLAPVFALMQFPTLWQAIFLYAVLQGLHFVVGNIIAPRMQGRSLNMDPLVVLLSLAFWGWLWGVIGMFLSTPLTVIVMVVCAQFRGSRWVAVLLSADGRPERASPPKP</sequence>
<feature type="transmembrane region" description="Helical" evidence="6">
    <location>
        <begin position="320"/>
        <end position="344"/>
    </location>
</feature>
<dbReference type="Pfam" id="PF01594">
    <property type="entry name" value="AI-2E_transport"/>
    <property type="match status" value="1"/>
</dbReference>
<dbReference type="Proteomes" id="UP000247763">
    <property type="component" value="Chromosome"/>
</dbReference>
<organism evidence="7 8">
    <name type="scientific">Phenylobacterium parvum</name>
    <dbReference type="NCBI Taxonomy" id="2201350"/>
    <lineage>
        <taxon>Bacteria</taxon>
        <taxon>Pseudomonadati</taxon>
        <taxon>Pseudomonadota</taxon>
        <taxon>Alphaproteobacteria</taxon>
        <taxon>Caulobacterales</taxon>
        <taxon>Caulobacteraceae</taxon>
        <taxon>Phenylobacterium</taxon>
    </lineage>
</organism>
<feature type="transmembrane region" description="Helical" evidence="6">
    <location>
        <begin position="282"/>
        <end position="300"/>
    </location>
</feature>
<reference evidence="8" key="1">
    <citation type="submission" date="2018-05" db="EMBL/GenBank/DDBJ databases">
        <title>Genome sequencing of Phenylobacterium sp. HYN0004.</title>
        <authorList>
            <person name="Yi H."/>
            <person name="Baek C."/>
        </authorList>
    </citation>
    <scope>NUCLEOTIDE SEQUENCE [LARGE SCALE GENOMIC DNA]</scope>
    <source>
        <strain evidence="8">HYN0004</strain>
    </source>
</reference>
<evidence type="ECO:0000313" key="7">
    <source>
        <dbReference type="EMBL" id="AWM78642.1"/>
    </source>
</evidence>
<dbReference type="GO" id="GO:0016020">
    <property type="term" value="C:membrane"/>
    <property type="evidence" value="ECO:0007669"/>
    <property type="project" value="UniProtKB-SubCell"/>
</dbReference>
<evidence type="ECO:0000256" key="2">
    <source>
        <dbReference type="ARBA" id="ARBA00009773"/>
    </source>
</evidence>
<dbReference type="PANTHER" id="PTHR21716:SF64">
    <property type="entry name" value="AI-2 TRANSPORT PROTEIN TQSA"/>
    <property type="match status" value="1"/>
</dbReference>
<evidence type="ECO:0000256" key="6">
    <source>
        <dbReference type="SAM" id="Phobius"/>
    </source>
</evidence>
<keyword evidence="3 6" id="KW-0812">Transmembrane</keyword>
<keyword evidence="8" id="KW-1185">Reference proteome</keyword>
<feature type="transmembrane region" description="Helical" evidence="6">
    <location>
        <begin position="83"/>
        <end position="104"/>
    </location>
</feature>
<dbReference type="AlphaFoldDB" id="A0A2Z3HTQ4"/>
<feature type="transmembrane region" description="Helical" evidence="6">
    <location>
        <begin position="244"/>
        <end position="270"/>
    </location>
</feature>
<keyword evidence="5 6" id="KW-0472">Membrane</keyword>
<keyword evidence="4 6" id="KW-1133">Transmembrane helix</keyword>
<feature type="transmembrane region" description="Helical" evidence="6">
    <location>
        <begin position="30"/>
        <end position="62"/>
    </location>
</feature>
<evidence type="ECO:0000256" key="4">
    <source>
        <dbReference type="ARBA" id="ARBA00022989"/>
    </source>
</evidence>
<comment type="similarity">
    <text evidence="2">Belongs to the autoinducer-2 exporter (AI-2E) (TC 2.A.86) family.</text>
</comment>
<feature type="transmembrane region" description="Helical" evidence="6">
    <location>
        <begin position="215"/>
        <end position="238"/>
    </location>
</feature>
<feature type="transmembrane region" description="Helical" evidence="6">
    <location>
        <begin position="151"/>
        <end position="179"/>
    </location>
</feature>
<dbReference type="InterPro" id="IPR002549">
    <property type="entry name" value="AI-2E-like"/>
</dbReference>
<name>A0A2Z3HTQ4_9CAUL</name>
<proteinExistence type="inferred from homology"/>
<evidence type="ECO:0000313" key="8">
    <source>
        <dbReference type="Proteomes" id="UP000247763"/>
    </source>
</evidence>
<protein>
    <submittedName>
        <fullName evidence="7">AI-2E family transporter</fullName>
    </submittedName>
</protein>
<accession>A0A2Z3HTQ4</accession>